<organism evidence="1 2">
    <name type="scientific">Chiloscyllium punctatum</name>
    <name type="common">Brownbanded bambooshark</name>
    <name type="synonym">Hemiscyllium punctatum</name>
    <dbReference type="NCBI Taxonomy" id="137246"/>
    <lineage>
        <taxon>Eukaryota</taxon>
        <taxon>Metazoa</taxon>
        <taxon>Chordata</taxon>
        <taxon>Craniata</taxon>
        <taxon>Vertebrata</taxon>
        <taxon>Chondrichthyes</taxon>
        <taxon>Elasmobranchii</taxon>
        <taxon>Galeomorphii</taxon>
        <taxon>Galeoidea</taxon>
        <taxon>Orectolobiformes</taxon>
        <taxon>Hemiscylliidae</taxon>
        <taxon>Chiloscyllium</taxon>
    </lineage>
</organism>
<comment type="caution">
    <text evidence="1">The sequence shown here is derived from an EMBL/GenBank/DDBJ whole genome shotgun (WGS) entry which is preliminary data.</text>
</comment>
<proteinExistence type="predicted"/>
<reference evidence="1 2" key="1">
    <citation type="journal article" date="2018" name="Nat. Ecol. Evol.">
        <title>Shark genomes provide insights into elasmobranch evolution and the origin of vertebrates.</title>
        <authorList>
            <person name="Hara Y"/>
            <person name="Yamaguchi K"/>
            <person name="Onimaru K"/>
            <person name="Kadota M"/>
            <person name="Koyanagi M"/>
            <person name="Keeley SD"/>
            <person name="Tatsumi K"/>
            <person name="Tanaka K"/>
            <person name="Motone F"/>
            <person name="Kageyama Y"/>
            <person name="Nozu R"/>
            <person name="Adachi N"/>
            <person name="Nishimura O"/>
            <person name="Nakagawa R"/>
            <person name="Tanegashima C"/>
            <person name="Kiyatake I"/>
            <person name="Matsumoto R"/>
            <person name="Murakumo K"/>
            <person name="Nishida K"/>
            <person name="Terakita A"/>
            <person name="Kuratani S"/>
            <person name="Sato K"/>
            <person name="Hyodo S Kuraku.S."/>
        </authorList>
    </citation>
    <scope>NUCLEOTIDE SEQUENCE [LARGE SCALE GENOMIC DNA]</scope>
</reference>
<evidence type="ECO:0000313" key="1">
    <source>
        <dbReference type="EMBL" id="GCC36645.1"/>
    </source>
</evidence>
<evidence type="ECO:0000313" key="2">
    <source>
        <dbReference type="Proteomes" id="UP000287033"/>
    </source>
</evidence>
<keyword evidence="2" id="KW-1185">Reference proteome</keyword>
<accession>A0A401T1X5</accession>
<dbReference type="AlphaFoldDB" id="A0A401T1X5"/>
<dbReference type="EMBL" id="BEZZ01000860">
    <property type="protein sequence ID" value="GCC36645.1"/>
    <property type="molecule type" value="Genomic_DNA"/>
</dbReference>
<name>A0A401T1X5_CHIPU</name>
<gene>
    <name evidence="1" type="ORF">chiPu_0015140</name>
</gene>
<dbReference type="Proteomes" id="UP000287033">
    <property type="component" value="Unassembled WGS sequence"/>
</dbReference>
<sequence length="148" mass="17097">MVQVLVQQYWPITLTEIPSGSTEKVRHWDIRLGCGRGCSIQCYSNRLNLSESERVPERERDSDSQKYNLRVPTINFSLGYSGRRFTNSFPTQGEQKAPPPLLLQWDQRIPVDAFINPPPPSPEGHWLRVDKVLSTTVKYLPETFHHHV</sequence>
<protein>
    <submittedName>
        <fullName evidence="1">Uncharacterized protein</fullName>
    </submittedName>
</protein>